<sequence>MEIKEFILFVIPMLLFGYLVEVLLRKKLKIKKKPGWFDRSVNTFHNWTLVILIVLYIAASITLDFVSTKYLIFIFITISQGVRVFMEWKFEREGREYFISLWGFSWFLVFTVSLIILF</sequence>
<gene>
    <name evidence="2" type="ORF">P4447_01235</name>
</gene>
<keyword evidence="1" id="KW-0472">Membrane</keyword>
<evidence type="ECO:0000256" key="1">
    <source>
        <dbReference type="SAM" id="Phobius"/>
    </source>
</evidence>
<reference evidence="2 3" key="1">
    <citation type="submission" date="2023-03" db="EMBL/GenBank/DDBJ databases">
        <title>Bacillus Genome Sequencing.</title>
        <authorList>
            <person name="Dunlap C."/>
        </authorList>
    </citation>
    <scope>NUCLEOTIDE SEQUENCE [LARGE SCALE GENOMIC DNA]</scope>
    <source>
        <strain evidence="2 3">B-14544</strain>
    </source>
</reference>
<proteinExistence type="predicted"/>
<dbReference type="EMBL" id="JARMQG010000010">
    <property type="protein sequence ID" value="MED3561178.1"/>
    <property type="molecule type" value="Genomic_DNA"/>
</dbReference>
<keyword evidence="1" id="KW-0812">Transmembrane</keyword>
<comment type="caution">
    <text evidence="2">The sequence shown here is derived from an EMBL/GenBank/DDBJ whole genome shotgun (WGS) entry which is preliminary data.</text>
</comment>
<feature type="transmembrane region" description="Helical" evidence="1">
    <location>
        <begin position="6"/>
        <end position="24"/>
    </location>
</feature>
<evidence type="ECO:0000313" key="3">
    <source>
        <dbReference type="Proteomes" id="UP001330749"/>
    </source>
</evidence>
<feature type="transmembrane region" description="Helical" evidence="1">
    <location>
        <begin position="69"/>
        <end position="86"/>
    </location>
</feature>
<keyword evidence="3" id="KW-1185">Reference proteome</keyword>
<keyword evidence="1" id="KW-1133">Transmembrane helix</keyword>
<feature type="transmembrane region" description="Helical" evidence="1">
    <location>
        <begin position="98"/>
        <end position="117"/>
    </location>
</feature>
<evidence type="ECO:0000313" key="2">
    <source>
        <dbReference type="EMBL" id="MED3561178.1"/>
    </source>
</evidence>
<name>A0ABU6N4M9_9BACI</name>
<dbReference type="RefSeq" id="WP_327966018.1">
    <property type="nucleotide sequence ID" value="NZ_JARMQG010000010.1"/>
</dbReference>
<protein>
    <submittedName>
        <fullName evidence="2">DUF4181 domain-containing protein</fullName>
    </submittedName>
</protein>
<feature type="transmembrane region" description="Helical" evidence="1">
    <location>
        <begin position="44"/>
        <end position="63"/>
    </location>
</feature>
<accession>A0ABU6N4M9</accession>
<dbReference type="InterPro" id="IPR025441">
    <property type="entry name" value="DUF4181"/>
</dbReference>
<dbReference type="Pfam" id="PF13789">
    <property type="entry name" value="DUF4181"/>
    <property type="match status" value="1"/>
</dbReference>
<dbReference type="Proteomes" id="UP001330749">
    <property type="component" value="Unassembled WGS sequence"/>
</dbReference>
<organism evidence="2 3">
    <name type="scientific">Bacillus xiapuensis</name>
    <dbReference type="NCBI Taxonomy" id="2014075"/>
    <lineage>
        <taxon>Bacteria</taxon>
        <taxon>Bacillati</taxon>
        <taxon>Bacillota</taxon>
        <taxon>Bacilli</taxon>
        <taxon>Bacillales</taxon>
        <taxon>Bacillaceae</taxon>
        <taxon>Bacillus</taxon>
    </lineage>
</organism>